<organism evidence="2 3">
    <name type="scientific">Dimorphilus gyrociliatus</name>
    <dbReference type="NCBI Taxonomy" id="2664684"/>
    <lineage>
        <taxon>Eukaryota</taxon>
        <taxon>Metazoa</taxon>
        <taxon>Spiralia</taxon>
        <taxon>Lophotrochozoa</taxon>
        <taxon>Annelida</taxon>
        <taxon>Polychaeta</taxon>
        <taxon>Polychaeta incertae sedis</taxon>
        <taxon>Dinophilidae</taxon>
        <taxon>Dimorphilus</taxon>
    </lineage>
</organism>
<keyword evidence="1" id="KW-0175">Coiled coil</keyword>
<feature type="coiled-coil region" evidence="1">
    <location>
        <begin position="126"/>
        <end position="188"/>
    </location>
</feature>
<proteinExistence type="predicted"/>
<dbReference type="EMBL" id="CAJFCJ010000006">
    <property type="protein sequence ID" value="CAD5115880.1"/>
    <property type="molecule type" value="Genomic_DNA"/>
</dbReference>
<reference evidence="2 3" key="1">
    <citation type="submission" date="2020-08" db="EMBL/GenBank/DDBJ databases">
        <authorList>
            <person name="Hejnol A."/>
        </authorList>
    </citation>
    <scope>NUCLEOTIDE SEQUENCE [LARGE SCALE GENOMIC DNA]</scope>
</reference>
<sequence length="268" mass="31106">MSRYDRELVTVKKSQLKKFYVDYINQKCIAKHTKELNTGLMQLYKSTQQLQHNFKEAISLCQFQNAIICDLMYKLIESGTIEENSFISGIEWNKSENNDYKVMKKKAENVKDFLLSVQDFGNETRIQKLEEERDKLKGLVESYDEKYKALGDRLVSMQRDYIILSNQLDEKKNLLEAFNKKLKGLQDETQPNESLSPKATGKINVQEVNVRGGAVLELLSPNKLREDPEGTDKMISCAYCHHSHPLNDYTKHSETCPKRRTLVKNLNK</sequence>
<accession>A0A7I8VIK3</accession>
<evidence type="ECO:0000256" key="1">
    <source>
        <dbReference type="SAM" id="Coils"/>
    </source>
</evidence>
<keyword evidence="3" id="KW-1185">Reference proteome</keyword>
<dbReference type="AlphaFoldDB" id="A0A7I8VIK3"/>
<comment type="caution">
    <text evidence="2">The sequence shown here is derived from an EMBL/GenBank/DDBJ whole genome shotgun (WGS) entry which is preliminary data.</text>
</comment>
<evidence type="ECO:0000313" key="3">
    <source>
        <dbReference type="Proteomes" id="UP000549394"/>
    </source>
</evidence>
<dbReference type="Proteomes" id="UP000549394">
    <property type="component" value="Unassembled WGS sequence"/>
</dbReference>
<name>A0A7I8VIK3_9ANNE</name>
<evidence type="ECO:0000313" key="2">
    <source>
        <dbReference type="EMBL" id="CAD5115880.1"/>
    </source>
</evidence>
<protein>
    <submittedName>
        <fullName evidence="2">Uncharacterized protein</fullName>
    </submittedName>
</protein>
<gene>
    <name evidence="2" type="ORF">DGYR_LOCUS4567</name>
</gene>